<reference evidence="2 3" key="1">
    <citation type="submission" date="2016-03" db="EMBL/GenBank/DDBJ databases">
        <title>EvidentialGene: Evidence-directed Construction of Genes on Genomes.</title>
        <authorList>
            <person name="Gilbert D.G."/>
            <person name="Choi J.-H."/>
            <person name="Mockaitis K."/>
            <person name="Colbourne J."/>
            <person name="Pfrender M."/>
        </authorList>
    </citation>
    <scope>NUCLEOTIDE SEQUENCE [LARGE SCALE GENOMIC DNA]</scope>
    <source>
        <strain evidence="2 3">Xinb3</strain>
        <tissue evidence="2">Complete organism</tissue>
    </source>
</reference>
<dbReference type="Gene3D" id="3.10.105.10">
    <property type="entry name" value="Dipeptide-binding Protein, Domain 3"/>
    <property type="match status" value="1"/>
</dbReference>
<feature type="non-terminal residue" evidence="2">
    <location>
        <position position="1"/>
    </location>
</feature>
<sequence>LHVTLDCPNDRYVNDEAICQAVVPMLSPHRRAAEAELADQVQALRQDRRAAELEHQLLYAGLDAGQLRRPQHALQHHLDGGGPGSGSNNSGRYNNPRVNDLTARIGVETDQEKRSAMIQEAMKIHKEDFGHIPLHQQALAWAIRDTVAFLP</sequence>
<evidence type="ECO:0000256" key="1">
    <source>
        <dbReference type="SAM" id="MobiDB-lite"/>
    </source>
</evidence>
<gene>
    <name evidence="2" type="ORF">APZ42_005987</name>
</gene>
<dbReference type="SUPFAM" id="SSF53850">
    <property type="entry name" value="Periplasmic binding protein-like II"/>
    <property type="match status" value="1"/>
</dbReference>
<evidence type="ECO:0000313" key="2">
    <source>
        <dbReference type="EMBL" id="KZR98540.1"/>
    </source>
</evidence>
<dbReference type="STRING" id="35525.A0A162BX28"/>
<feature type="region of interest" description="Disordered" evidence="1">
    <location>
        <begin position="71"/>
        <end position="97"/>
    </location>
</feature>
<dbReference type="AlphaFoldDB" id="A0A162BX28"/>
<comment type="caution">
    <text evidence="2">The sequence shown here is derived from an EMBL/GenBank/DDBJ whole genome shotgun (WGS) entry which is preliminary data.</text>
</comment>
<protein>
    <submittedName>
        <fullName evidence="2">Uncharacterized protein</fullName>
    </submittedName>
</protein>
<keyword evidence="3" id="KW-1185">Reference proteome</keyword>
<organism evidence="2 3">
    <name type="scientific">Daphnia magna</name>
    <dbReference type="NCBI Taxonomy" id="35525"/>
    <lineage>
        <taxon>Eukaryota</taxon>
        <taxon>Metazoa</taxon>
        <taxon>Ecdysozoa</taxon>
        <taxon>Arthropoda</taxon>
        <taxon>Crustacea</taxon>
        <taxon>Branchiopoda</taxon>
        <taxon>Diplostraca</taxon>
        <taxon>Cladocera</taxon>
        <taxon>Anomopoda</taxon>
        <taxon>Daphniidae</taxon>
        <taxon>Daphnia</taxon>
    </lineage>
</organism>
<accession>A0A162BX28</accession>
<dbReference type="Proteomes" id="UP000076858">
    <property type="component" value="Unassembled WGS sequence"/>
</dbReference>
<proteinExistence type="predicted"/>
<name>A0A162BX28_9CRUS</name>
<dbReference type="EMBL" id="LRGB01016683">
    <property type="protein sequence ID" value="KZR98540.1"/>
    <property type="molecule type" value="Genomic_DNA"/>
</dbReference>
<feature type="non-terminal residue" evidence="2">
    <location>
        <position position="151"/>
    </location>
</feature>
<evidence type="ECO:0000313" key="3">
    <source>
        <dbReference type="Proteomes" id="UP000076858"/>
    </source>
</evidence>
<feature type="compositionally biased region" description="Low complexity" evidence="1">
    <location>
        <begin position="86"/>
        <end position="97"/>
    </location>
</feature>